<proteinExistence type="predicted"/>
<gene>
    <name evidence="2" type="ORF">QJS10_CPB22g00323</name>
</gene>
<dbReference type="InterPro" id="IPR000477">
    <property type="entry name" value="RT_dom"/>
</dbReference>
<dbReference type="SUPFAM" id="SSF56672">
    <property type="entry name" value="DNA/RNA polymerases"/>
    <property type="match status" value="1"/>
</dbReference>
<feature type="domain" description="Reverse transcriptase" evidence="1">
    <location>
        <begin position="1"/>
        <end position="189"/>
    </location>
</feature>
<evidence type="ECO:0000313" key="3">
    <source>
        <dbReference type="Proteomes" id="UP001180020"/>
    </source>
</evidence>
<dbReference type="PANTHER" id="PTHR31635">
    <property type="entry name" value="REVERSE TRANSCRIPTASE DOMAIN-CONTAINING PROTEIN-RELATED"/>
    <property type="match status" value="1"/>
</dbReference>
<protein>
    <recommendedName>
        <fullName evidence="1">Reverse transcriptase domain-containing protein</fullName>
    </recommendedName>
</protein>
<dbReference type="PANTHER" id="PTHR31635:SF196">
    <property type="entry name" value="REVERSE TRANSCRIPTASE DOMAIN-CONTAINING PROTEIN-RELATED"/>
    <property type="match status" value="1"/>
</dbReference>
<dbReference type="Proteomes" id="UP001180020">
    <property type="component" value="Unassembled WGS sequence"/>
</dbReference>
<evidence type="ECO:0000313" key="2">
    <source>
        <dbReference type="EMBL" id="KAK1282002.1"/>
    </source>
</evidence>
<sequence>MSNKTGKGRVAIKINLWKAFDSIRWPYIKAVLQAMNFDHTWISWIMACIQFPQFSVLINGSPFGFFGSSSGLRQGDPISPLLFVLSMEILSQLLDNVLRDKTIEPYTKKSISVSHLLFADDLIIFSASLAKSGSDLREILNRGSVTCEVFGATIVHREPLSPNVLAIGRQTPKTTATLAWTFSFHGWSP</sequence>
<name>A0AAV9BZW2_ACOCL</name>
<dbReference type="Pfam" id="PF00078">
    <property type="entry name" value="RVT_1"/>
    <property type="match status" value="1"/>
</dbReference>
<keyword evidence="3" id="KW-1185">Reference proteome</keyword>
<reference evidence="2" key="1">
    <citation type="journal article" date="2023" name="Nat. Commun.">
        <title>Diploid and tetraploid genomes of Acorus and the evolution of monocots.</title>
        <authorList>
            <person name="Ma L."/>
            <person name="Liu K.W."/>
            <person name="Li Z."/>
            <person name="Hsiao Y.Y."/>
            <person name="Qi Y."/>
            <person name="Fu T."/>
            <person name="Tang G.D."/>
            <person name="Zhang D."/>
            <person name="Sun W.H."/>
            <person name="Liu D.K."/>
            <person name="Li Y."/>
            <person name="Chen G.Z."/>
            <person name="Liu X.D."/>
            <person name="Liao X.Y."/>
            <person name="Jiang Y.T."/>
            <person name="Yu X."/>
            <person name="Hao Y."/>
            <person name="Huang J."/>
            <person name="Zhao X.W."/>
            <person name="Ke S."/>
            <person name="Chen Y.Y."/>
            <person name="Wu W.L."/>
            <person name="Hsu J.L."/>
            <person name="Lin Y.F."/>
            <person name="Huang M.D."/>
            <person name="Li C.Y."/>
            <person name="Huang L."/>
            <person name="Wang Z.W."/>
            <person name="Zhao X."/>
            <person name="Zhong W.Y."/>
            <person name="Peng D.H."/>
            <person name="Ahmad S."/>
            <person name="Lan S."/>
            <person name="Zhang J.S."/>
            <person name="Tsai W.C."/>
            <person name="Van de Peer Y."/>
            <person name="Liu Z.J."/>
        </authorList>
    </citation>
    <scope>NUCLEOTIDE SEQUENCE</scope>
    <source>
        <strain evidence="2">CP</strain>
    </source>
</reference>
<organism evidence="2 3">
    <name type="scientific">Acorus calamus</name>
    <name type="common">Sweet flag</name>
    <dbReference type="NCBI Taxonomy" id="4465"/>
    <lineage>
        <taxon>Eukaryota</taxon>
        <taxon>Viridiplantae</taxon>
        <taxon>Streptophyta</taxon>
        <taxon>Embryophyta</taxon>
        <taxon>Tracheophyta</taxon>
        <taxon>Spermatophyta</taxon>
        <taxon>Magnoliopsida</taxon>
        <taxon>Liliopsida</taxon>
        <taxon>Acoraceae</taxon>
        <taxon>Acorus</taxon>
    </lineage>
</organism>
<dbReference type="EMBL" id="JAUJYO010000022">
    <property type="protein sequence ID" value="KAK1282002.1"/>
    <property type="molecule type" value="Genomic_DNA"/>
</dbReference>
<dbReference type="AlphaFoldDB" id="A0AAV9BZW2"/>
<dbReference type="PROSITE" id="PS50878">
    <property type="entry name" value="RT_POL"/>
    <property type="match status" value="1"/>
</dbReference>
<reference evidence="2" key="2">
    <citation type="submission" date="2023-06" db="EMBL/GenBank/DDBJ databases">
        <authorList>
            <person name="Ma L."/>
            <person name="Liu K.-W."/>
            <person name="Li Z."/>
            <person name="Hsiao Y.-Y."/>
            <person name="Qi Y."/>
            <person name="Fu T."/>
            <person name="Tang G."/>
            <person name="Zhang D."/>
            <person name="Sun W.-H."/>
            <person name="Liu D.-K."/>
            <person name="Li Y."/>
            <person name="Chen G.-Z."/>
            <person name="Liu X.-D."/>
            <person name="Liao X.-Y."/>
            <person name="Jiang Y.-T."/>
            <person name="Yu X."/>
            <person name="Hao Y."/>
            <person name="Huang J."/>
            <person name="Zhao X.-W."/>
            <person name="Ke S."/>
            <person name="Chen Y.-Y."/>
            <person name="Wu W.-L."/>
            <person name="Hsu J.-L."/>
            <person name="Lin Y.-F."/>
            <person name="Huang M.-D."/>
            <person name="Li C.-Y."/>
            <person name="Huang L."/>
            <person name="Wang Z.-W."/>
            <person name="Zhao X."/>
            <person name="Zhong W.-Y."/>
            <person name="Peng D.-H."/>
            <person name="Ahmad S."/>
            <person name="Lan S."/>
            <person name="Zhang J.-S."/>
            <person name="Tsai W.-C."/>
            <person name="Van De Peer Y."/>
            <person name="Liu Z.-J."/>
        </authorList>
    </citation>
    <scope>NUCLEOTIDE SEQUENCE</scope>
    <source>
        <strain evidence="2">CP</strain>
        <tissue evidence="2">Leaves</tissue>
    </source>
</reference>
<accession>A0AAV9BZW2</accession>
<comment type="caution">
    <text evidence="2">The sequence shown here is derived from an EMBL/GenBank/DDBJ whole genome shotgun (WGS) entry which is preliminary data.</text>
</comment>
<evidence type="ECO:0000259" key="1">
    <source>
        <dbReference type="PROSITE" id="PS50878"/>
    </source>
</evidence>
<dbReference type="InterPro" id="IPR043502">
    <property type="entry name" value="DNA/RNA_pol_sf"/>
</dbReference>